<proteinExistence type="predicted"/>
<dbReference type="GeneID" id="40333134"/>
<dbReference type="OrthoDB" id="277080at2759"/>
<name>A0A422MWS1_TRYRA</name>
<comment type="caution">
    <text evidence="1">The sequence shown here is derived from an EMBL/GenBank/DDBJ whole genome shotgun (WGS) entry which is preliminary data.</text>
</comment>
<gene>
    <name evidence="1" type="ORF">TraAM80_09201</name>
</gene>
<reference evidence="1 2" key="1">
    <citation type="journal article" date="2018" name="BMC Genomics">
        <title>Genomic comparison of Trypanosoma conorhini and Trypanosoma rangeli to Trypanosoma cruzi strains of high and low virulence.</title>
        <authorList>
            <person name="Bradwell K.R."/>
            <person name="Koparde V.N."/>
            <person name="Matveyev A.V."/>
            <person name="Serrano M.G."/>
            <person name="Alves J.M."/>
            <person name="Parikh H."/>
            <person name="Huang B."/>
            <person name="Lee V."/>
            <person name="Espinosa-Alvarez O."/>
            <person name="Ortiz P.A."/>
            <person name="Costa-Martins A.G."/>
            <person name="Teixeira M.M."/>
            <person name="Buck G.A."/>
        </authorList>
    </citation>
    <scope>NUCLEOTIDE SEQUENCE [LARGE SCALE GENOMIC DNA]</scope>
    <source>
        <strain evidence="1 2">AM80</strain>
    </source>
</reference>
<sequence length="114" mass="12711">MLSKWGDVIHSGAMVMPLPMLHLHRLHKLERVFVVYQNAKGEKPLFRASCAYPSYCSGTYEPPFHQQSTPVAVLYLGRKVVNGKKLGIEKDAVDMKIQDASPPGNRHVVTASTH</sequence>
<dbReference type="AlphaFoldDB" id="A0A422MWS1"/>
<organism evidence="1 2">
    <name type="scientific">Trypanosoma rangeli</name>
    <dbReference type="NCBI Taxonomy" id="5698"/>
    <lineage>
        <taxon>Eukaryota</taxon>
        <taxon>Discoba</taxon>
        <taxon>Euglenozoa</taxon>
        <taxon>Kinetoplastea</taxon>
        <taxon>Metakinetoplastina</taxon>
        <taxon>Trypanosomatida</taxon>
        <taxon>Trypanosomatidae</taxon>
        <taxon>Trypanosoma</taxon>
        <taxon>Herpetosoma</taxon>
    </lineage>
</organism>
<accession>A0A422MWS1</accession>
<evidence type="ECO:0000313" key="1">
    <source>
        <dbReference type="EMBL" id="RNE97685.1"/>
    </source>
</evidence>
<evidence type="ECO:0000313" key="2">
    <source>
        <dbReference type="Proteomes" id="UP000283634"/>
    </source>
</evidence>
<keyword evidence="2" id="KW-1185">Reference proteome</keyword>
<protein>
    <submittedName>
        <fullName evidence="1">Uncharacterized protein</fullName>
    </submittedName>
</protein>
<dbReference type="RefSeq" id="XP_029234253.1">
    <property type="nucleotide sequence ID" value="XM_029385898.1"/>
</dbReference>
<dbReference type="EMBL" id="MKGL01000535">
    <property type="protein sequence ID" value="RNE97685.1"/>
    <property type="molecule type" value="Genomic_DNA"/>
</dbReference>
<dbReference type="Proteomes" id="UP000283634">
    <property type="component" value="Unassembled WGS sequence"/>
</dbReference>